<evidence type="ECO:0000313" key="1">
    <source>
        <dbReference type="EMBL" id="QIN54399.1"/>
    </source>
</evidence>
<accession>A0A6G8MZ57</accession>
<organism evidence="1 2">
    <name type="scientific">Cedratvirus kamchatka</name>
    <dbReference type="NCBI Taxonomy" id="2716914"/>
    <lineage>
        <taxon>Viruses</taxon>
        <taxon>Pithoviruses</taxon>
        <taxon>Orthocedratvirinae</taxon>
        <taxon>Alphacedratvirus</taxon>
        <taxon>Alphacedratvirus rossiense</taxon>
    </lineage>
</organism>
<keyword evidence="2" id="KW-1185">Reference proteome</keyword>
<name>A0A6G8MZ57_9VIRU</name>
<dbReference type="SUPFAM" id="SSF81383">
    <property type="entry name" value="F-box domain"/>
    <property type="match status" value="1"/>
</dbReference>
<proteinExistence type="predicted"/>
<dbReference type="InterPro" id="IPR036047">
    <property type="entry name" value="F-box-like_dom_sf"/>
</dbReference>
<reference evidence="1" key="1">
    <citation type="submission" date="2019-12" db="EMBL/GenBank/DDBJ databases">
        <title>The DNA Methylation Landscape of Giant Viruses.</title>
        <authorList>
            <person name="Jeudy S."/>
            <person name="Rigou S."/>
            <person name="Alempic J.-M."/>
            <person name="Claverie J.-M."/>
            <person name="Abergel C."/>
            <person name="Legendre M."/>
        </authorList>
    </citation>
    <scope>NUCLEOTIDE SEQUENCE</scope>
    <source>
        <strain evidence="1">P4</strain>
    </source>
</reference>
<dbReference type="Proteomes" id="UP001224087">
    <property type="component" value="Segment"/>
</dbReference>
<dbReference type="EMBL" id="MN873693">
    <property type="protein sequence ID" value="QIN54399.1"/>
    <property type="molecule type" value="Genomic_DNA"/>
</dbReference>
<gene>
    <name evidence="1" type="primary">ck274</name>
</gene>
<evidence type="ECO:0000313" key="2">
    <source>
        <dbReference type="Proteomes" id="UP001224087"/>
    </source>
</evidence>
<sequence length="314" mass="37050">MCDLPCEIQVKIMSFLPCPSLLVLSETVPFSRMFDDSLWQTLCKIRYGIDKKFFLVYPITRARDRFVEIASRFETMENLHKTRESPLGEAVWQNNHTLLVKLCKEDEKLTRRAYENRNMSCLNWRRAYRTIAQELNLAFSWQERLLCFVEEGRYDLVEENIDKVTDRTLVLLKLLSQGQVELALKLKREKIEKCLLLANLLLSGEKEKILHYLPLFLSYKLRKSKKEYILSHAYASGDPEIFTYFERLFGFSAQQGNKLLSFARYYENSRNFVQFYYLLTEHGKLNKGAVLHENVKQTLLGYNLEEINYVLCGN</sequence>
<protein>
    <submittedName>
        <fullName evidence="1">F-box domain-containing protein</fullName>
    </submittedName>
</protein>